<evidence type="ECO:0000313" key="4">
    <source>
        <dbReference type="Proteomes" id="UP000322545"/>
    </source>
</evidence>
<dbReference type="EMBL" id="FRCB01000005">
    <property type="protein sequence ID" value="SHM24485.1"/>
    <property type="molecule type" value="Genomic_DNA"/>
</dbReference>
<gene>
    <name evidence="3" type="ORF">SAMN05443432_105292</name>
</gene>
<dbReference type="PROSITE" id="PS51257">
    <property type="entry name" value="PROKAR_LIPOPROTEIN"/>
    <property type="match status" value="1"/>
</dbReference>
<dbReference type="Proteomes" id="UP000322545">
    <property type="component" value="Unassembled WGS sequence"/>
</dbReference>
<keyword evidence="1" id="KW-0732">Signal</keyword>
<dbReference type="InterPro" id="IPR018637">
    <property type="entry name" value="DUF2059"/>
</dbReference>
<evidence type="ECO:0000313" key="3">
    <source>
        <dbReference type="EMBL" id="SHM24485.1"/>
    </source>
</evidence>
<feature type="chain" id="PRO_5012906938" description="DUF2059 domain-containing protein" evidence="1">
    <location>
        <begin position="26"/>
        <end position="276"/>
    </location>
</feature>
<proteinExistence type="predicted"/>
<dbReference type="AlphaFoldDB" id="A0A1M7H7M8"/>
<dbReference type="Pfam" id="PF09832">
    <property type="entry name" value="DUF2059"/>
    <property type="match status" value="1"/>
</dbReference>
<accession>A0A1M7H7M8</accession>
<evidence type="ECO:0000256" key="1">
    <source>
        <dbReference type="SAM" id="SignalP"/>
    </source>
</evidence>
<reference evidence="3 4" key="1">
    <citation type="submission" date="2016-11" db="EMBL/GenBank/DDBJ databases">
        <authorList>
            <person name="Varghese N."/>
            <person name="Submissions S."/>
        </authorList>
    </citation>
    <scope>NUCLEOTIDE SEQUENCE [LARGE SCALE GENOMIC DNA]</scope>
    <source>
        <strain evidence="3 4">DSM 28249</strain>
    </source>
</reference>
<protein>
    <recommendedName>
        <fullName evidence="2">DUF2059 domain-containing protein</fullName>
    </recommendedName>
</protein>
<feature type="signal peptide" evidence="1">
    <location>
        <begin position="1"/>
        <end position="25"/>
    </location>
</feature>
<evidence type="ECO:0000259" key="2">
    <source>
        <dbReference type="Pfam" id="PF09832"/>
    </source>
</evidence>
<sequence length="276" mass="30576">MIVKMVKGGLVALAISLGCAGMALAQDAQIEDLSKALRLSDTVAIMRDEGLVYGRDLGLEMLPEGDSEGWQDVVSRIHDADKMQALVEAGFAAALEGEDVAQMLEFFTSERGQEIVGLELAARRAFMDDAVEEAAMDRSERLRDRDAPILERIGRLIEDSDLIERNVMGALNTQLAFYQGLIDGGAFEMSQDDVLADVWGQEDTLRRESRDWLNAFLLMAYEPLAPEDLEAYAEFYRSPAGAALNSAVFAAFDRMYEELSYLLGRSIAQRMQSEKL</sequence>
<feature type="domain" description="DUF2059" evidence="2">
    <location>
        <begin position="81"/>
        <end position="139"/>
    </location>
</feature>
<keyword evidence="4" id="KW-1185">Reference proteome</keyword>
<organism evidence="3 4">
    <name type="scientific">Roseovarius litoreus</name>
    <dbReference type="NCBI Taxonomy" id="1155722"/>
    <lineage>
        <taxon>Bacteria</taxon>
        <taxon>Pseudomonadati</taxon>
        <taxon>Pseudomonadota</taxon>
        <taxon>Alphaproteobacteria</taxon>
        <taxon>Rhodobacterales</taxon>
        <taxon>Roseobacteraceae</taxon>
        <taxon>Roseovarius</taxon>
    </lineage>
</organism>
<name>A0A1M7H7M8_9RHOB</name>